<organism evidence="3 4">
    <name type="scientific">Deinococcus malanensis</name>
    <dbReference type="NCBI Taxonomy" id="1706855"/>
    <lineage>
        <taxon>Bacteria</taxon>
        <taxon>Thermotogati</taxon>
        <taxon>Deinococcota</taxon>
        <taxon>Deinococci</taxon>
        <taxon>Deinococcales</taxon>
        <taxon>Deinococcaceae</taxon>
        <taxon>Deinococcus</taxon>
    </lineage>
</organism>
<evidence type="ECO:0000313" key="4">
    <source>
        <dbReference type="Proteomes" id="UP000647587"/>
    </source>
</evidence>
<dbReference type="EMBL" id="BMPP01000018">
    <property type="protein sequence ID" value="GGK38142.1"/>
    <property type="molecule type" value="Genomic_DNA"/>
</dbReference>
<feature type="compositionally biased region" description="Pro residues" evidence="1">
    <location>
        <begin position="265"/>
        <end position="279"/>
    </location>
</feature>
<name>A0ABQ2F0B2_9DEIO</name>
<feature type="region of interest" description="Disordered" evidence="1">
    <location>
        <begin position="221"/>
        <end position="282"/>
    </location>
</feature>
<evidence type="ECO:0000259" key="2">
    <source>
        <dbReference type="PROSITE" id="PS50965"/>
    </source>
</evidence>
<evidence type="ECO:0000313" key="3">
    <source>
        <dbReference type="EMBL" id="GGK38142.1"/>
    </source>
</evidence>
<proteinExistence type="predicted"/>
<keyword evidence="4" id="KW-1185">Reference proteome</keyword>
<evidence type="ECO:0000256" key="1">
    <source>
        <dbReference type="SAM" id="MobiDB-lite"/>
    </source>
</evidence>
<dbReference type="PROSITE" id="PS50965">
    <property type="entry name" value="NERD"/>
    <property type="match status" value="1"/>
</dbReference>
<accession>A0ABQ2F0B2</accession>
<gene>
    <name evidence="3" type="ORF">GCM10008955_35050</name>
</gene>
<feature type="domain" description="NERD" evidence="2">
    <location>
        <begin position="23"/>
        <end position="140"/>
    </location>
</feature>
<dbReference type="InterPro" id="IPR011528">
    <property type="entry name" value="NERD"/>
</dbReference>
<reference evidence="4" key="1">
    <citation type="journal article" date="2019" name="Int. J. Syst. Evol. Microbiol.">
        <title>The Global Catalogue of Microorganisms (GCM) 10K type strain sequencing project: providing services to taxonomists for standard genome sequencing and annotation.</title>
        <authorList>
            <consortium name="The Broad Institute Genomics Platform"/>
            <consortium name="The Broad Institute Genome Sequencing Center for Infectious Disease"/>
            <person name="Wu L."/>
            <person name="Ma J."/>
        </authorList>
    </citation>
    <scope>NUCLEOTIDE SEQUENCE [LARGE SCALE GENOMIC DNA]</scope>
    <source>
        <strain evidence="4">JCM 30331</strain>
    </source>
</reference>
<comment type="caution">
    <text evidence="3">The sequence shown here is derived from an EMBL/GenBank/DDBJ whole genome shotgun (WGS) entry which is preliminary data.</text>
</comment>
<dbReference type="Proteomes" id="UP000647587">
    <property type="component" value="Unassembled WGS sequence"/>
</dbReference>
<protein>
    <recommendedName>
        <fullName evidence="2">NERD domain-containing protein</fullName>
    </recommendedName>
</protein>
<sequence length="363" mass="39731">MLSLSMIVKDHQAPPTSDRFQRAGDEAEKQMAFYLRRAYGSDPDVHVFHNLRFERGQEAAQIDHLVLHRSGAIIVESKSVTSAVRINEREEWARQWNGRWAGMPSPVLQAKRQADFLRSFLDAHKEDLLGKALFGLKQKTFRAFVIDVVVAISDQGVVQHKGKLPDVRKADQVPDRVRQLIADHIQLAHPLSKDPRSNTWGVTITPEELARVSAFLRARHTPRVQEGDPTASAPAGSTLSAPTATYGRYATPPPGASPALSVSVEPPPPSAPVSVPPAPMATASGPSAVTCRHCQSSNVEVAYGKYGYYIKCLDCDGNTRIQLTCPTCQAKAKLRKAGSEFFAECSACDSSTLYHRNQPSGRA</sequence>
<dbReference type="Pfam" id="PF08378">
    <property type="entry name" value="NERD"/>
    <property type="match status" value="1"/>
</dbReference>